<accession>A0A811JVL8</accession>
<dbReference type="Proteomes" id="UP000614601">
    <property type="component" value="Unassembled WGS sequence"/>
</dbReference>
<dbReference type="OrthoDB" id="3549872at2759"/>
<feature type="region of interest" description="Disordered" evidence="2">
    <location>
        <begin position="1239"/>
        <end position="1302"/>
    </location>
</feature>
<evidence type="ECO:0000313" key="4">
    <source>
        <dbReference type="Proteomes" id="UP000614601"/>
    </source>
</evidence>
<dbReference type="EMBL" id="CAJFCW020000001">
    <property type="protein sequence ID" value="CAG9085140.1"/>
    <property type="molecule type" value="Genomic_DNA"/>
</dbReference>
<protein>
    <submittedName>
        <fullName evidence="3">Uncharacterized protein</fullName>
    </submittedName>
</protein>
<evidence type="ECO:0000256" key="2">
    <source>
        <dbReference type="SAM" id="MobiDB-lite"/>
    </source>
</evidence>
<comment type="caution">
    <text evidence="3">The sequence shown here is derived from an EMBL/GenBank/DDBJ whole genome shotgun (WGS) entry which is preliminary data.</text>
</comment>
<feature type="coiled-coil region" evidence="1">
    <location>
        <begin position="518"/>
        <end position="622"/>
    </location>
</feature>
<dbReference type="EMBL" id="CAJFDH010000001">
    <property type="protein sequence ID" value="CAD5207306.1"/>
    <property type="molecule type" value="Genomic_DNA"/>
</dbReference>
<dbReference type="GO" id="GO:0007076">
    <property type="term" value="P:mitotic chromosome condensation"/>
    <property type="evidence" value="ECO:0007669"/>
    <property type="project" value="TreeGrafter"/>
</dbReference>
<name>A0A811JVL8_9BILA</name>
<feature type="coiled-coil region" evidence="1">
    <location>
        <begin position="298"/>
        <end position="484"/>
    </location>
</feature>
<evidence type="ECO:0000256" key="1">
    <source>
        <dbReference type="SAM" id="Coils"/>
    </source>
</evidence>
<organism evidence="3 4">
    <name type="scientific">Bursaphelenchus okinawaensis</name>
    <dbReference type="NCBI Taxonomy" id="465554"/>
    <lineage>
        <taxon>Eukaryota</taxon>
        <taxon>Metazoa</taxon>
        <taxon>Ecdysozoa</taxon>
        <taxon>Nematoda</taxon>
        <taxon>Chromadorea</taxon>
        <taxon>Rhabditida</taxon>
        <taxon>Tylenchina</taxon>
        <taxon>Tylenchomorpha</taxon>
        <taxon>Aphelenchoidea</taxon>
        <taxon>Aphelenchoididae</taxon>
        <taxon>Bursaphelenchus</taxon>
    </lineage>
</organism>
<sequence>MSAQNLHNTGTNDSFYTNDHSSMESLPAAASIDPIDLHRFGSDLHYYRRRIEAGVEEQRRYREMIEWVQDKLRNLRQHEAESISQLSSPKLSQHRRHRSLETLERIEDVVFCRPSTSGGQRPATAGHRRYEMEDDFDNLDPNGRLPLSFGKTYQGINEDQRRDLQYQDAVRDKIFEDVNKMMSTQLWEVLSANTSLQHQLTELNATLARLQTEKAQLEDKLRRIEHGHQIKTQSVNLKVRELLFEIQSLQKTMKSLKDETNRIKKSGVIERSSEAIIAVIAQSVRERASQHVDAEQTKTEVLKQYEMIVQKNAELENEKIETNRRFLSLEQQLKQLSDQKERAEDAIRRIMKLPNMANGEGDISPRDIVRVVRTTLNRLEDQCEAAENRASLEQRKYGSLEIQLHSLVADKKTLEDIIHIEKEHRKKLEEDIQLKEQSIKQLKERFTSLENEKHSLKTNIDDLNQKLENTRTSSERHVSELRQRLETEWTERQTTITEEFTEVEKRADERVNAQKQITEETRAELQKVQIQLVDANVELNALRREIQQLQQETSTARSASKTHEERIQALKEELETKELTITALDREVNEQNEILKKHEDKIDQLSRSKATLETERVELTEVVTRMRTEILEIKKVNDDEVLKFKAKATEAFDQSKRIEELEKALEAAKNDNEKYKVLNEKLISRLDHTEAENAKKTNDLSLADDSILNLEARLQDEMKLNESLKTEIQSLKTSLSEEQNSGKVYNSRIIELENEVARHADEIDIFHRNETSLKAELAEKSRERDDVAEELQAVADLFSNVQSQFEKRLEKEKSSVIEEKDRKIDELEKKIEALQQLKERLLLDLNEHSIQLKTANETIQEKETEITTISSEFNQKYSYIKNLYSQTSKDLNEVTQALEHERNDYEDKISRMRRENDEHSQEWAQKLKDSEDKKESIEVQLADYRERFLDVESRNNKAAEMINDLRHQLDDLNEEKVSLDRMVSDLRRMDEISDRQKRELEDTVQRLKRAEMRYNEVLNQLKAEKNENQVLVGRVGFFERKERELQHELSDCRTVNDRLLVEKVDQQREIEELKKKKGEYYAELSEYKTQLHKLRLELDSVIHKKESIEEELRRKDAAFRELLAEKGNIALALNQQEREMANWKSSCEALERKMNDLLDDNTKKTQARRKEEQERQIQKAVRQKEDQMTKLHDRAIQSLLIRVKELEKYSNEVKEELYTVRADRAQLLIRVQRLQHDQASRDQVALSRAGSKDSLPRGSPPEQRAVVRQTYTRSERSTTISRSTVDSQQSPTTPVRRPQKFF</sequence>
<dbReference type="GO" id="GO:0003682">
    <property type="term" value="F:chromatin binding"/>
    <property type="evidence" value="ECO:0007669"/>
    <property type="project" value="TreeGrafter"/>
</dbReference>
<keyword evidence="4" id="KW-1185">Reference proteome</keyword>
<keyword evidence="1" id="KW-0175">Coiled coil</keyword>
<feature type="coiled-coil region" evidence="1">
    <location>
        <begin position="193"/>
        <end position="266"/>
    </location>
</feature>
<evidence type="ECO:0000313" key="3">
    <source>
        <dbReference type="EMBL" id="CAD5207306.1"/>
    </source>
</evidence>
<dbReference type="Proteomes" id="UP000783686">
    <property type="component" value="Unassembled WGS sequence"/>
</dbReference>
<dbReference type="PANTHER" id="PTHR43941">
    <property type="entry name" value="STRUCTURAL MAINTENANCE OF CHROMOSOMES PROTEIN 2"/>
    <property type="match status" value="1"/>
</dbReference>
<gene>
    <name evidence="3" type="ORF">BOKJ2_LOCUS1990</name>
</gene>
<feature type="coiled-coil region" evidence="1">
    <location>
        <begin position="1056"/>
        <end position="1216"/>
    </location>
</feature>
<dbReference type="GO" id="GO:0000785">
    <property type="term" value="C:chromatin"/>
    <property type="evidence" value="ECO:0007669"/>
    <property type="project" value="TreeGrafter"/>
</dbReference>
<dbReference type="SUPFAM" id="SSF57997">
    <property type="entry name" value="Tropomyosin"/>
    <property type="match status" value="1"/>
</dbReference>
<feature type="coiled-coil region" evidence="1">
    <location>
        <begin position="651"/>
        <end position="1027"/>
    </location>
</feature>
<dbReference type="PANTHER" id="PTHR43941:SF1">
    <property type="entry name" value="STRUCTURAL MAINTENANCE OF CHROMOSOMES PROTEIN 2"/>
    <property type="match status" value="1"/>
</dbReference>
<dbReference type="GO" id="GO:0000796">
    <property type="term" value="C:condensin complex"/>
    <property type="evidence" value="ECO:0007669"/>
    <property type="project" value="TreeGrafter"/>
</dbReference>
<proteinExistence type="predicted"/>
<reference evidence="3" key="1">
    <citation type="submission" date="2020-09" db="EMBL/GenBank/DDBJ databases">
        <authorList>
            <person name="Kikuchi T."/>
        </authorList>
    </citation>
    <scope>NUCLEOTIDE SEQUENCE</scope>
    <source>
        <strain evidence="3">SH1</strain>
    </source>
</reference>
<dbReference type="GO" id="GO:0000793">
    <property type="term" value="C:condensed chromosome"/>
    <property type="evidence" value="ECO:0007669"/>
    <property type="project" value="TreeGrafter"/>
</dbReference>